<dbReference type="EMBL" id="MT141549">
    <property type="protein sequence ID" value="QJA66127.1"/>
    <property type="molecule type" value="Genomic_DNA"/>
</dbReference>
<evidence type="ECO:0000313" key="2">
    <source>
        <dbReference type="EMBL" id="QJA66127.1"/>
    </source>
</evidence>
<name>A0A6H2A2R4_9ZZZZ</name>
<proteinExistence type="predicted"/>
<dbReference type="EMBL" id="MT144473">
    <property type="protein sequence ID" value="QJA54058.1"/>
    <property type="molecule type" value="Genomic_DNA"/>
</dbReference>
<dbReference type="AlphaFoldDB" id="A0A6H2A2R4"/>
<protein>
    <submittedName>
        <fullName evidence="1">Uncharacterized protein</fullName>
    </submittedName>
</protein>
<evidence type="ECO:0000313" key="4">
    <source>
        <dbReference type="EMBL" id="QJH93948.1"/>
    </source>
</evidence>
<dbReference type="EMBL" id="MT141657">
    <property type="protein sequence ID" value="QJA68875.1"/>
    <property type="molecule type" value="Genomic_DNA"/>
</dbReference>
<gene>
    <name evidence="3" type="ORF">MM415A05520_0005</name>
    <name evidence="2" type="ORF">MM415B00361_0047</name>
    <name evidence="1" type="ORF">TM448A04286_0010</name>
    <name evidence="4" type="ORF">TM448B00155_0064</name>
</gene>
<reference evidence="1" key="1">
    <citation type="submission" date="2020-03" db="EMBL/GenBank/DDBJ databases">
        <title>The deep terrestrial virosphere.</title>
        <authorList>
            <person name="Holmfeldt K."/>
            <person name="Nilsson E."/>
            <person name="Simone D."/>
            <person name="Lopez-Fernandez M."/>
            <person name="Wu X."/>
            <person name="de Brujin I."/>
            <person name="Lundin D."/>
            <person name="Andersson A."/>
            <person name="Bertilsson S."/>
            <person name="Dopson M."/>
        </authorList>
    </citation>
    <scope>NUCLEOTIDE SEQUENCE</scope>
    <source>
        <strain evidence="3">MM415A05520</strain>
        <strain evidence="2">MM415B00361</strain>
        <strain evidence="1">TM448A04286</strain>
        <strain evidence="4">TM448B00155</strain>
    </source>
</reference>
<evidence type="ECO:0000313" key="1">
    <source>
        <dbReference type="EMBL" id="QJA54058.1"/>
    </source>
</evidence>
<organism evidence="1">
    <name type="scientific">viral metagenome</name>
    <dbReference type="NCBI Taxonomy" id="1070528"/>
    <lineage>
        <taxon>unclassified sequences</taxon>
        <taxon>metagenomes</taxon>
        <taxon>organismal metagenomes</taxon>
    </lineage>
</organism>
<accession>A0A6H2A2R4</accession>
<evidence type="ECO:0000313" key="3">
    <source>
        <dbReference type="EMBL" id="QJA68875.1"/>
    </source>
</evidence>
<dbReference type="EMBL" id="MT144593">
    <property type="protein sequence ID" value="QJH93948.1"/>
    <property type="molecule type" value="Genomic_DNA"/>
</dbReference>
<sequence length="82" mass="9464">MIGQPPRFARWKLEEIQPFYGPNIGHVRQFIATGKRGASYGCLVYETGRWCWTNLHRASQSVPFDLNQINPALYFQEAPCHP</sequence>